<reference evidence="1 2" key="1">
    <citation type="submission" date="2024-10" db="EMBL/GenBank/DDBJ databases">
        <title>Updated reference genomes for cyclostephanoid diatoms.</title>
        <authorList>
            <person name="Roberts W.R."/>
            <person name="Alverson A.J."/>
        </authorList>
    </citation>
    <scope>NUCLEOTIDE SEQUENCE [LARGE SCALE GENOMIC DNA]</scope>
    <source>
        <strain evidence="1 2">AJA276-08</strain>
    </source>
</reference>
<comment type="caution">
    <text evidence="1">The sequence shown here is derived from an EMBL/GenBank/DDBJ whole genome shotgun (WGS) entry which is preliminary data.</text>
</comment>
<accession>A0ABD3NYE7</accession>
<evidence type="ECO:0000313" key="1">
    <source>
        <dbReference type="EMBL" id="KAL3780196.1"/>
    </source>
</evidence>
<name>A0ABD3NYE7_9STRA</name>
<evidence type="ECO:0000313" key="2">
    <source>
        <dbReference type="Proteomes" id="UP001530315"/>
    </source>
</evidence>
<gene>
    <name evidence="1" type="ORF">ACHAW5_010281</name>
</gene>
<organism evidence="1 2">
    <name type="scientific">Stephanodiscus triporus</name>
    <dbReference type="NCBI Taxonomy" id="2934178"/>
    <lineage>
        <taxon>Eukaryota</taxon>
        <taxon>Sar</taxon>
        <taxon>Stramenopiles</taxon>
        <taxon>Ochrophyta</taxon>
        <taxon>Bacillariophyta</taxon>
        <taxon>Coscinodiscophyceae</taxon>
        <taxon>Thalassiosirophycidae</taxon>
        <taxon>Stephanodiscales</taxon>
        <taxon>Stephanodiscaceae</taxon>
        <taxon>Stephanodiscus</taxon>
    </lineage>
</organism>
<protein>
    <submittedName>
        <fullName evidence="1">Uncharacterized protein</fullName>
    </submittedName>
</protein>
<sequence length="169" mass="18243">MDADEDRYIHKAGDMNMVSVWASQTDVIDNIAPINFHKPKPMRMKKKRSLQAMLPACSLTRCGSCLVWASTSVVGSAIPTQTATGIPDAMSPAIEFLSWVIVILGSWSSVEEVKKETADDMVISASLLLGPSGRFSSPTGTLNCIFCPGCAFLGHMTRTRIPPARRANG</sequence>
<dbReference type="EMBL" id="JALLAZ020001126">
    <property type="protein sequence ID" value="KAL3780196.1"/>
    <property type="molecule type" value="Genomic_DNA"/>
</dbReference>
<dbReference type="AlphaFoldDB" id="A0ABD3NYE7"/>
<proteinExistence type="predicted"/>
<keyword evidence="2" id="KW-1185">Reference proteome</keyword>
<dbReference type="Proteomes" id="UP001530315">
    <property type="component" value="Unassembled WGS sequence"/>
</dbReference>